<feature type="compositionally biased region" description="Low complexity" evidence="1">
    <location>
        <begin position="632"/>
        <end position="646"/>
    </location>
</feature>
<dbReference type="EMBL" id="FLQU01000503">
    <property type="protein sequence ID" value="SBS86571.1"/>
    <property type="molecule type" value="Genomic_DNA"/>
</dbReference>
<reference evidence="3" key="1">
    <citation type="submission" date="2016-05" db="EMBL/GenBank/DDBJ databases">
        <authorList>
            <person name="Naeem Raeece"/>
        </authorList>
    </citation>
    <scope>NUCLEOTIDE SEQUENCE [LARGE SCALE GENOMIC DNA]</scope>
</reference>
<evidence type="ECO:0000313" key="2">
    <source>
        <dbReference type="EMBL" id="SBS86571.1"/>
    </source>
</evidence>
<protein>
    <submittedName>
        <fullName evidence="2">Uncharacterized protein</fullName>
    </submittedName>
</protein>
<name>A0A1A8W3L4_PLAOA</name>
<evidence type="ECO:0000256" key="1">
    <source>
        <dbReference type="SAM" id="MobiDB-lite"/>
    </source>
</evidence>
<feature type="compositionally biased region" description="Basic and acidic residues" evidence="1">
    <location>
        <begin position="560"/>
        <end position="573"/>
    </location>
</feature>
<gene>
    <name evidence="2" type="ORF">POVCU2_0037950</name>
</gene>
<dbReference type="VEuPathDB" id="PlasmoDB:PocGH01_12058400"/>
<sequence length="766" mass="89853">MEKKKYSTSSSTFKEKLSSNKSYLDLSNYSKVNYDKQNSINNTNEICEFFTSITNNQKDISKKYEQLFSLIKKFGKEIKYLLSKNDEYNNMLVDTKEYIKRIKTKLSDSSCSEFENIEVELFEDRNNIDVIGRIVTYLFEEVGYYNKNSYECNKKIEDLKKSIGSKDEYTKLERKLTLKSEELKKEMIDNMSSLREQQDLKIKIKEDRNLYRKDIQNMNQKLLYVILKFILLHKKYKMKKLCFRFWLSIVKSKKEARSKIIFCFCKKQHHLLSFCLRKLKSNCLEKHLVDKITSLVGTNLYTSNSNNRNNNNYNSNIKGDYYSANNVTTDRKSTTFSNFARNNSKMKNSDIGSINYDHVHKNSKKRSESTIFYEKNNGTIRKSDVTSMYDVLDDNTSKKRDTSQFYVEDDIRNKENNVFEKNNSLYEHYNRGEPNYNIEKMYDKFLHQMKEKADQKNVDILHQTIKKLNNKINDIRITLDKQKRINERMSKNIPIEKLSSNYKNSSNEKISGTDYNNSIGNNDSLNILSERTLSEYLLNKNTSRNMSTNKNVNGRSVTRKKSDDFENRSEYSSRRKKSDSTSQKKAYDNIEKWNLNNNKYSKNNSLDTVCNDSNYHPYQQEFKNNARGNSRAKNCTANNTTNSNANKRVPSRTHNRGASSANNHGGNSGNNCKKYLIENSNDSSSASDIKLILRTGGGFRKLSEHDQKNYIEKLNYLNDNNLLGYETNLNIKIKGHPFIHNVPNNNQNACKKEKRHRSLSKFYNMH</sequence>
<proteinExistence type="predicted"/>
<accession>A0A1A8W3L4</accession>
<feature type="region of interest" description="Disordered" evidence="1">
    <location>
        <begin position="623"/>
        <end position="674"/>
    </location>
</feature>
<evidence type="ECO:0000313" key="3">
    <source>
        <dbReference type="Proteomes" id="UP000078560"/>
    </source>
</evidence>
<dbReference type="Proteomes" id="UP000078560">
    <property type="component" value="Unassembled WGS sequence"/>
</dbReference>
<feature type="region of interest" description="Disordered" evidence="1">
    <location>
        <begin position="539"/>
        <end position="585"/>
    </location>
</feature>
<feature type="compositionally biased region" description="Low complexity" evidence="1">
    <location>
        <begin position="656"/>
        <end position="671"/>
    </location>
</feature>
<dbReference type="AlphaFoldDB" id="A0A1A8W3L4"/>
<feature type="region of interest" description="Disordered" evidence="1">
    <location>
        <begin position="503"/>
        <end position="522"/>
    </location>
</feature>
<organism evidence="2 3">
    <name type="scientific">Plasmodium ovale curtisi</name>
    <dbReference type="NCBI Taxonomy" id="864141"/>
    <lineage>
        <taxon>Eukaryota</taxon>
        <taxon>Sar</taxon>
        <taxon>Alveolata</taxon>
        <taxon>Apicomplexa</taxon>
        <taxon>Aconoidasida</taxon>
        <taxon>Haemosporida</taxon>
        <taxon>Plasmodiidae</taxon>
        <taxon>Plasmodium</taxon>
        <taxon>Plasmodium (Plasmodium)</taxon>
    </lineage>
</organism>
<feature type="compositionally biased region" description="Polar residues" evidence="1">
    <location>
        <begin position="539"/>
        <end position="556"/>
    </location>
</feature>